<accession>A0A396J2K8</accession>
<dbReference type="Gramene" id="rna7941">
    <property type="protein sequence ID" value="RHN72249.1"/>
    <property type="gene ID" value="gene7941"/>
</dbReference>
<dbReference type="EMBL" id="PSQE01000002">
    <property type="protein sequence ID" value="RHN72249.1"/>
    <property type="molecule type" value="Genomic_DNA"/>
</dbReference>
<reference evidence="2" key="1">
    <citation type="journal article" date="2018" name="Nat. Plants">
        <title>Whole-genome landscape of Medicago truncatula symbiotic genes.</title>
        <authorList>
            <person name="Pecrix Y."/>
            <person name="Staton S.E."/>
            <person name="Sallet E."/>
            <person name="Lelandais-Briere C."/>
            <person name="Moreau S."/>
            <person name="Carrere S."/>
            <person name="Blein T."/>
            <person name="Jardinaud M.F."/>
            <person name="Latrasse D."/>
            <person name="Zouine M."/>
            <person name="Zahm M."/>
            <person name="Kreplak J."/>
            <person name="Mayjonade B."/>
            <person name="Satge C."/>
            <person name="Perez M."/>
            <person name="Cauet S."/>
            <person name="Marande W."/>
            <person name="Chantry-Darmon C."/>
            <person name="Lopez-Roques C."/>
            <person name="Bouchez O."/>
            <person name="Berard A."/>
            <person name="Debelle F."/>
            <person name="Munos S."/>
            <person name="Bendahmane A."/>
            <person name="Berges H."/>
            <person name="Niebel A."/>
            <person name="Buitink J."/>
            <person name="Frugier F."/>
            <person name="Benhamed M."/>
            <person name="Crespi M."/>
            <person name="Gouzy J."/>
            <person name="Gamas P."/>
        </authorList>
    </citation>
    <scope>NUCLEOTIDE SEQUENCE [LARGE SCALE GENOMIC DNA]</scope>
    <source>
        <strain evidence="2">cv. Jemalong A17</strain>
    </source>
</reference>
<comment type="caution">
    <text evidence="1">The sequence shown here is derived from an EMBL/GenBank/DDBJ whole genome shotgun (WGS) entry which is preliminary data.</text>
</comment>
<gene>
    <name evidence="1" type="ORF">MtrunA17_Chr2g0285651</name>
</gene>
<sequence>MFTSQHIFQFHVLNVLSLSKVVIIRIDTIGIIFRKFTPREFVIFIIIVR</sequence>
<evidence type="ECO:0000313" key="1">
    <source>
        <dbReference type="EMBL" id="RHN72249.1"/>
    </source>
</evidence>
<proteinExistence type="predicted"/>
<dbReference type="Proteomes" id="UP000265566">
    <property type="component" value="Chromosome 2"/>
</dbReference>
<organism evidence="1 2">
    <name type="scientific">Medicago truncatula</name>
    <name type="common">Barrel medic</name>
    <name type="synonym">Medicago tribuloides</name>
    <dbReference type="NCBI Taxonomy" id="3880"/>
    <lineage>
        <taxon>Eukaryota</taxon>
        <taxon>Viridiplantae</taxon>
        <taxon>Streptophyta</taxon>
        <taxon>Embryophyta</taxon>
        <taxon>Tracheophyta</taxon>
        <taxon>Spermatophyta</taxon>
        <taxon>Magnoliopsida</taxon>
        <taxon>eudicotyledons</taxon>
        <taxon>Gunneridae</taxon>
        <taxon>Pentapetalae</taxon>
        <taxon>rosids</taxon>
        <taxon>fabids</taxon>
        <taxon>Fabales</taxon>
        <taxon>Fabaceae</taxon>
        <taxon>Papilionoideae</taxon>
        <taxon>50 kb inversion clade</taxon>
        <taxon>NPAAA clade</taxon>
        <taxon>Hologalegina</taxon>
        <taxon>IRL clade</taxon>
        <taxon>Trifolieae</taxon>
        <taxon>Medicago</taxon>
    </lineage>
</organism>
<dbReference type="AlphaFoldDB" id="A0A396J2K8"/>
<name>A0A396J2K8_MEDTR</name>
<evidence type="ECO:0000313" key="2">
    <source>
        <dbReference type="Proteomes" id="UP000265566"/>
    </source>
</evidence>
<protein>
    <submittedName>
        <fullName evidence="1">Uncharacterized protein</fullName>
    </submittedName>
</protein>